<reference evidence="1 2" key="1">
    <citation type="journal article" date="2016" name="Sci. Rep.">
        <title>The genome sequence of the outbreeding globe artichoke constructed de novo incorporating a phase-aware low-pass sequencing strategy of F1 progeny.</title>
        <authorList>
            <person name="Scaglione D."/>
            <person name="Reyes-Chin-Wo S."/>
            <person name="Acquadro A."/>
            <person name="Froenicke L."/>
            <person name="Portis E."/>
            <person name="Beitel C."/>
            <person name="Tirone M."/>
            <person name="Mauro R."/>
            <person name="Lo Monaco A."/>
            <person name="Mauromicale G."/>
            <person name="Faccioli P."/>
            <person name="Cattivelli L."/>
            <person name="Rieseberg L."/>
            <person name="Michelmore R."/>
            <person name="Lanteri S."/>
        </authorList>
    </citation>
    <scope>NUCLEOTIDE SEQUENCE [LARGE SCALE GENOMIC DNA]</scope>
    <source>
        <strain evidence="1">2C</strain>
    </source>
</reference>
<gene>
    <name evidence="1" type="ORF">Ccrd_017344</name>
</gene>
<evidence type="ECO:0000313" key="2">
    <source>
        <dbReference type="Proteomes" id="UP000243975"/>
    </source>
</evidence>
<comment type="caution">
    <text evidence="1">The sequence shown here is derived from an EMBL/GenBank/DDBJ whole genome shotgun (WGS) entry which is preliminary data.</text>
</comment>
<dbReference type="AlphaFoldDB" id="A0A103Y8A2"/>
<organism evidence="1 2">
    <name type="scientific">Cynara cardunculus var. scolymus</name>
    <name type="common">Globe artichoke</name>
    <name type="synonym">Cynara scolymus</name>
    <dbReference type="NCBI Taxonomy" id="59895"/>
    <lineage>
        <taxon>Eukaryota</taxon>
        <taxon>Viridiplantae</taxon>
        <taxon>Streptophyta</taxon>
        <taxon>Embryophyta</taxon>
        <taxon>Tracheophyta</taxon>
        <taxon>Spermatophyta</taxon>
        <taxon>Magnoliopsida</taxon>
        <taxon>eudicotyledons</taxon>
        <taxon>Gunneridae</taxon>
        <taxon>Pentapetalae</taxon>
        <taxon>asterids</taxon>
        <taxon>campanulids</taxon>
        <taxon>Asterales</taxon>
        <taxon>Asteraceae</taxon>
        <taxon>Carduoideae</taxon>
        <taxon>Cardueae</taxon>
        <taxon>Carduinae</taxon>
        <taxon>Cynara</taxon>
    </lineage>
</organism>
<dbReference type="Gramene" id="KVI04345">
    <property type="protein sequence ID" value="KVI04345"/>
    <property type="gene ID" value="Ccrd_017344"/>
</dbReference>
<dbReference type="Proteomes" id="UP000243975">
    <property type="component" value="Unassembled WGS sequence"/>
</dbReference>
<keyword evidence="2" id="KW-1185">Reference proteome</keyword>
<accession>A0A103Y8A2</accession>
<evidence type="ECO:0000313" key="1">
    <source>
        <dbReference type="EMBL" id="KVI04345.1"/>
    </source>
</evidence>
<sequence length="60" mass="6741">MLSLHRSSSVPIFKLPSSSIVPLPSQSSSFHRHPLFLFRRSSTRIRAMASNAVLAINLRH</sequence>
<name>A0A103Y8A2_CYNCS</name>
<protein>
    <submittedName>
        <fullName evidence="1">Uncharacterized protein</fullName>
    </submittedName>
</protein>
<proteinExistence type="predicted"/>
<dbReference type="EMBL" id="LEKV01002216">
    <property type="protein sequence ID" value="KVI04345.1"/>
    <property type="molecule type" value="Genomic_DNA"/>
</dbReference>